<protein>
    <recommendedName>
        <fullName evidence="6">3-oxoacyl-[acyl-carrier protein] reductase</fullName>
    </recommendedName>
</protein>
<dbReference type="VEuPathDB" id="FungiDB:Z519_08641"/>
<keyword evidence="3" id="KW-0560">Oxidoreductase</keyword>
<evidence type="ECO:0000256" key="1">
    <source>
        <dbReference type="ARBA" id="ARBA00006484"/>
    </source>
</evidence>
<dbReference type="PANTHER" id="PTHR48107">
    <property type="entry name" value="NADPH-DEPENDENT ALDEHYDE REDUCTASE-LIKE PROTEIN, CHLOROPLASTIC-RELATED"/>
    <property type="match status" value="1"/>
</dbReference>
<dbReference type="SUPFAM" id="SSF51735">
    <property type="entry name" value="NAD(P)-binding Rossmann-fold domains"/>
    <property type="match status" value="1"/>
</dbReference>
<dbReference type="PRINTS" id="PR00080">
    <property type="entry name" value="SDRFAMILY"/>
</dbReference>
<reference evidence="4" key="1">
    <citation type="submission" date="2015-01" db="EMBL/GenBank/DDBJ databases">
        <title>The Genome Sequence of Cladophialophora bantiana CBS 173.52.</title>
        <authorList>
            <consortium name="The Broad Institute Genomics Platform"/>
            <person name="Cuomo C."/>
            <person name="de Hoog S."/>
            <person name="Gorbushina A."/>
            <person name="Stielow B."/>
            <person name="Teixiera M."/>
            <person name="Abouelleil A."/>
            <person name="Chapman S.B."/>
            <person name="Priest M."/>
            <person name="Young S.K."/>
            <person name="Wortman J."/>
            <person name="Nusbaum C."/>
            <person name="Birren B."/>
        </authorList>
    </citation>
    <scope>NUCLEOTIDE SEQUENCE [LARGE SCALE GENOMIC DNA]</scope>
    <source>
        <strain evidence="4">CBS 173.52</strain>
    </source>
</reference>
<dbReference type="CDD" id="cd05233">
    <property type="entry name" value="SDR_c"/>
    <property type="match status" value="1"/>
</dbReference>
<evidence type="ECO:0000313" key="5">
    <source>
        <dbReference type="Proteomes" id="UP000053789"/>
    </source>
</evidence>
<evidence type="ECO:0000256" key="3">
    <source>
        <dbReference type="ARBA" id="ARBA00023002"/>
    </source>
</evidence>
<dbReference type="InterPro" id="IPR002347">
    <property type="entry name" value="SDR_fam"/>
</dbReference>
<dbReference type="HOGENOM" id="CLU_010194_1_3_1"/>
<keyword evidence="5" id="KW-1185">Reference proteome</keyword>
<dbReference type="InterPro" id="IPR020904">
    <property type="entry name" value="Sc_DH/Rdtase_CS"/>
</dbReference>
<keyword evidence="2" id="KW-0521">NADP</keyword>
<dbReference type="AlphaFoldDB" id="A0A0D2HC34"/>
<organism evidence="4 5">
    <name type="scientific">Cladophialophora bantiana (strain ATCC 10958 / CBS 173.52 / CDC B-1940 / NIH 8579)</name>
    <name type="common">Xylohypha bantiana</name>
    <dbReference type="NCBI Taxonomy" id="1442370"/>
    <lineage>
        <taxon>Eukaryota</taxon>
        <taxon>Fungi</taxon>
        <taxon>Dikarya</taxon>
        <taxon>Ascomycota</taxon>
        <taxon>Pezizomycotina</taxon>
        <taxon>Eurotiomycetes</taxon>
        <taxon>Chaetothyriomycetidae</taxon>
        <taxon>Chaetothyriales</taxon>
        <taxon>Herpotrichiellaceae</taxon>
        <taxon>Cladophialophora</taxon>
    </lineage>
</organism>
<dbReference type="PROSITE" id="PS00061">
    <property type="entry name" value="ADH_SHORT"/>
    <property type="match status" value="1"/>
</dbReference>
<dbReference type="Proteomes" id="UP000053789">
    <property type="component" value="Unassembled WGS sequence"/>
</dbReference>
<evidence type="ECO:0008006" key="6">
    <source>
        <dbReference type="Google" id="ProtNLM"/>
    </source>
</evidence>
<sequence>MAIHDQTTTTNQTSSSSLHGKVALITGGSRGIGAAIALQFARKGIAAIAITYISNAKAAEETLSKCRSVSPDLKTAAVQADILDPSIGPNLIPKVLKELRTDRIDIVVNNAALINDLSLIQPFADTTAEVFGKTMQGNVFAPISIINSALPHFPPKGGRVINISSVSSKLANPDPVLTYGASKAALDSITRSLASLLGMKTGATYNSVSVGPTSTDTVQGIIKEFGEPWIEETTKLITAEKRLAEPEDIAFVVGFLASDEARWINGAHIMANGGNKELLALQG</sequence>
<dbReference type="Pfam" id="PF13561">
    <property type="entry name" value="adh_short_C2"/>
    <property type="match status" value="1"/>
</dbReference>
<dbReference type="RefSeq" id="XP_016617527.1">
    <property type="nucleotide sequence ID" value="XM_016766369.1"/>
</dbReference>
<dbReference type="Gene3D" id="3.40.50.720">
    <property type="entry name" value="NAD(P)-binding Rossmann-like Domain"/>
    <property type="match status" value="1"/>
</dbReference>
<evidence type="ECO:0000256" key="2">
    <source>
        <dbReference type="ARBA" id="ARBA00022857"/>
    </source>
</evidence>
<dbReference type="GeneID" id="27701569"/>
<dbReference type="PRINTS" id="PR00081">
    <property type="entry name" value="GDHRDH"/>
</dbReference>
<accession>A0A0D2HC34</accession>
<evidence type="ECO:0000313" key="4">
    <source>
        <dbReference type="EMBL" id="KIW90858.1"/>
    </source>
</evidence>
<dbReference type="EMBL" id="KN846992">
    <property type="protein sequence ID" value="KIW90858.1"/>
    <property type="molecule type" value="Genomic_DNA"/>
</dbReference>
<name>A0A0D2HC34_CLAB1</name>
<proteinExistence type="inferred from homology"/>
<dbReference type="OrthoDB" id="47007at2759"/>
<dbReference type="GO" id="GO:0016614">
    <property type="term" value="F:oxidoreductase activity, acting on CH-OH group of donors"/>
    <property type="evidence" value="ECO:0007669"/>
    <property type="project" value="UniProtKB-ARBA"/>
</dbReference>
<comment type="similarity">
    <text evidence="1">Belongs to the short-chain dehydrogenases/reductases (SDR) family.</text>
</comment>
<dbReference type="InterPro" id="IPR036291">
    <property type="entry name" value="NAD(P)-bd_dom_sf"/>
</dbReference>
<gene>
    <name evidence="4" type="ORF">Z519_08641</name>
</gene>